<dbReference type="EMBL" id="AP009152">
    <property type="protein sequence ID" value="BAG29655.1"/>
    <property type="molecule type" value="Genomic_DNA"/>
</dbReference>
<sequence>MKPHAAAPRARVRGHRDLNGQSWVALSSDSAPTDRWRDTTLSSHENGPGTREECRARVLRQ</sequence>
<feature type="compositionally biased region" description="Polar residues" evidence="1">
    <location>
        <begin position="19"/>
        <end position="31"/>
    </location>
</feature>
<proteinExistence type="predicted"/>
<protein>
    <submittedName>
        <fullName evidence="2">Uncharacterized protein</fullName>
    </submittedName>
</protein>
<dbReference type="HOGENOM" id="CLU_2916550_0_0_11"/>
<accession>B2GHV2</accession>
<gene>
    <name evidence="2" type="ordered locus">KRH_13080</name>
</gene>
<dbReference type="Proteomes" id="UP000008838">
    <property type="component" value="Chromosome"/>
</dbReference>
<feature type="compositionally biased region" description="Basic and acidic residues" evidence="1">
    <location>
        <begin position="50"/>
        <end position="61"/>
    </location>
</feature>
<dbReference type="KEGG" id="krh:KRH_13080"/>
<keyword evidence="3" id="KW-1185">Reference proteome</keyword>
<evidence type="ECO:0000313" key="3">
    <source>
        <dbReference type="Proteomes" id="UP000008838"/>
    </source>
</evidence>
<dbReference type="AlphaFoldDB" id="B2GHV2"/>
<name>B2GHV2_KOCRD</name>
<evidence type="ECO:0000313" key="2">
    <source>
        <dbReference type="EMBL" id="BAG29655.1"/>
    </source>
</evidence>
<reference evidence="2 3" key="1">
    <citation type="journal article" date="2008" name="J. Bacteriol.">
        <title>Complete genome sequence of the soil actinomycete Kocuria rhizophila.</title>
        <authorList>
            <person name="Takarada H."/>
            <person name="Sekine M."/>
            <person name="Kosugi H."/>
            <person name="Matsuo Y."/>
            <person name="Fujisawa T."/>
            <person name="Omata S."/>
            <person name="Kishi E."/>
            <person name="Shimizu A."/>
            <person name="Tsukatani N."/>
            <person name="Tanikawa S."/>
            <person name="Fujita N."/>
            <person name="Harayama S."/>
        </authorList>
    </citation>
    <scope>NUCLEOTIDE SEQUENCE [LARGE SCALE GENOMIC DNA]</scope>
    <source>
        <strain evidence="3">ATCC 9341 / DSM 348 / NBRC 103217 / DC2201</strain>
    </source>
</reference>
<feature type="region of interest" description="Disordered" evidence="1">
    <location>
        <begin position="1"/>
        <end position="61"/>
    </location>
</feature>
<organism evidence="2 3">
    <name type="scientific">Kocuria rhizophila (strain ATCC 9341 / DSM 348 / NBRC 103217 / DC2201)</name>
    <dbReference type="NCBI Taxonomy" id="378753"/>
    <lineage>
        <taxon>Bacteria</taxon>
        <taxon>Bacillati</taxon>
        <taxon>Actinomycetota</taxon>
        <taxon>Actinomycetes</taxon>
        <taxon>Micrococcales</taxon>
        <taxon>Micrococcaceae</taxon>
        <taxon>Kocuria</taxon>
    </lineage>
</organism>
<evidence type="ECO:0000256" key="1">
    <source>
        <dbReference type="SAM" id="MobiDB-lite"/>
    </source>
</evidence>